<dbReference type="AlphaFoldDB" id="A0AAV4JET2"/>
<sequence>MLLRRVTSREKANPTDEQLETPRNQDPKTQPKVYHGLESVFSQNNAQCSRDQCKEDILQHVVCPTKEKLSEEPNKWPKILHPSEFVVEGKPREDIEDPEQEKTQPQCKERQPRKRKLNHGMEYTSESGKLFKNKRVEEPCDVEVCKKRGLSCHRFGEKLRSDFYGGFYQSGQLADQRRWILSYVDVQKPERTKKRKQKRQDNEISPTL</sequence>
<feature type="region of interest" description="Disordered" evidence="1">
    <location>
        <begin position="189"/>
        <end position="208"/>
    </location>
</feature>
<feature type="region of interest" description="Disordered" evidence="1">
    <location>
        <begin position="88"/>
        <end position="128"/>
    </location>
</feature>
<proteinExistence type="predicted"/>
<protein>
    <submittedName>
        <fullName evidence="2">Uncharacterized protein</fullName>
    </submittedName>
</protein>
<comment type="caution">
    <text evidence="2">The sequence shown here is derived from an EMBL/GenBank/DDBJ whole genome shotgun (WGS) entry which is preliminary data.</text>
</comment>
<evidence type="ECO:0000313" key="3">
    <source>
        <dbReference type="Proteomes" id="UP000762676"/>
    </source>
</evidence>
<dbReference type="Proteomes" id="UP000762676">
    <property type="component" value="Unassembled WGS sequence"/>
</dbReference>
<reference evidence="2 3" key="1">
    <citation type="journal article" date="2021" name="Elife">
        <title>Chloroplast acquisition without the gene transfer in kleptoplastic sea slugs, Plakobranchus ocellatus.</title>
        <authorList>
            <person name="Maeda T."/>
            <person name="Takahashi S."/>
            <person name="Yoshida T."/>
            <person name="Shimamura S."/>
            <person name="Takaki Y."/>
            <person name="Nagai Y."/>
            <person name="Toyoda A."/>
            <person name="Suzuki Y."/>
            <person name="Arimoto A."/>
            <person name="Ishii H."/>
            <person name="Satoh N."/>
            <person name="Nishiyama T."/>
            <person name="Hasebe M."/>
            <person name="Maruyama T."/>
            <person name="Minagawa J."/>
            <person name="Obokata J."/>
            <person name="Shigenobu S."/>
        </authorList>
    </citation>
    <scope>NUCLEOTIDE SEQUENCE [LARGE SCALE GENOMIC DNA]</scope>
</reference>
<evidence type="ECO:0000256" key="1">
    <source>
        <dbReference type="SAM" id="MobiDB-lite"/>
    </source>
</evidence>
<feature type="region of interest" description="Disordered" evidence="1">
    <location>
        <begin position="1"/>
        <end position="32"/>
    </location>
</feature>
<accession>A0AAV4JET2</accession>
<keyword evidence="3" id="KW-1185">Reference proteome</keyword>
<name>A0AAV4JET2_9GAST</name>
<evidence type="ECO:0000313" key="2">
    <source>
        <dbReference type="EMBL" id="GFS19957.1"/>
    </source>
</evidence>
<organism evidence="2 3">
    <name type="scientific">Elysia marginata</name>
    <dbReference type="NCBI Taxonomy" id="1093978"/>
    <lineage>
        <taxon>Eukaryota</taxon>
        <taxon>Metazoa</taxon>
        <taxon>Spiralia</taxon>
        <taxon>Lophotrochozoa</taxon>
        <taxon>Mollusca</taxon>
        <taxon>Gastropoda</taxon>
        <taxon>Heterobranchia</taxon>
        <taxon>Euthyneura</taxon>
        <taxon>Panpulmonata</taxon>
        <taxon>Sacoglossa</taxon>
        <taxon>Placobranchoidea</taxon>
        <taxon>Plakobranchidae</taxon>
        <taxon>Elysia</taxon>
    </lineage>
</organism>
<gene>
    <name evidence="2" type="ORF">ElyMa_001557700</name>
</gene>
<dbReference type="EMBL" id="BMAT01003093">
    <property type="protein sequence ID" value="GFS19957.1"/>
    <property type="molecule type" value="Genomic_DNA"/>
</dbReference>